<dbReference type="Proteomes" id="UP000324800">
    <property type="component" value="Unassembled WGS sequence"/>
</dbReference>
<organism evidence="1 2">
    <name type="scientific">Streblomastix strix</name>
    <dbReference type="NCBI Taxonomy" id="222440"/>
    <lineage>
        <taxon>Eukaryota</taxon>
        <taxon>Metamonada</taxon>
        <taxon>Preaxostyla</taxon>
        <taxon>Oxymonadida</taxon>
        <taxon>Streblomastigidae</taxon>
        <taxon>Streblomastix</taxon>
    </lineage>
</organism>
<dbReference type="EMBL" id="SNRW01020656">
    <property type="protein sequence ID" value="KAA6365249.1"/>
    <property type="molecule type" value="Genomic_DNA"/>
</dbReference>
<evidence type="ECO:0000313" key="2">
    <source>
        <dbReference type="Proteomes" id="UP000324800"/>
    </source>
</evidence>
<evidence type="ECO:0000313" key="1">
    <source>
        <dbReference type="EMBL" id="KAA6365249.1"/>
    </source>
</evidence>
<accession>A0A5J4U4H3</accession>
<sequence length="28" mass="3242">YYMQAINELEGRKDETVKNKSALVKSLL</sequence>
<reference evidence="1 2" key="1">
    <citation type="submission" date="2019-03" db="EMBL/GenBank/DDBJ databases">
        <title>Single cell metagenomics reveals metabolic interactions within the superorganism composed of flagellate Streblomastix strix and complex community of Bacteroidetes bacteria on its surface.</title>
        <authorList>
            <person name="Treitli S.C."/>
            <person name="Kolisko M."/>
            <person name="Husnik F."/>
            <person name="Keeling P."/>
            <person name="Hampl V."/>
        </authorList>
    </citation>
    <scope>NUCLEOTIDE SEQUENCE [LARGE SCALE GENOMIC DNA]</scope>
    <source>
        <strain evidence="1">ST1C</strain>
    </source>
</reference>
<proteinExistence type="predicted"/>
<feature type="non-terminal residue" evidence="1">
    <location>
        <position position="1"/>
    </location>
</feature>
<gene>
    <name evidence="1" type="ORF">EZS28_039222</name>
</gene>
<protein>
    <submittedName>
        <fullName evidence="1">Uncharacterized protein</fullName>
    </submittedName>
</protein>
<comment type="caution">
    <text evidence="1">The sequence shown here is derived from an EMBL/GenBank/DDBJ whole genome shotgun (WGS) entry which is preliminary data.</text>
</comment>
<dbReference type="AlphaFoldDB" id="A0A5J4U4H3"/>
<name>A0A5J4U4H3_9EUKA</name>